<evidence type="ECO:0000256" key="7">
    <source>
        <dbReference type="SAM" id="MobiDB-lite"/>
    </source>
</evidence>
<dbReference type="InterPro" id="IPR016024">
    <property type="entry name" value="ARM-type_fold"/>
</dbReference>
<comment type="subcellular location">
    <subcellularLocation>
        <location evidence="1">Cell junction</location>
    </subcellularLocation>
</comment>
<feature type="repeat" description="ARM" evidence="6">
    <location>
        <begin position="1056"/>
        <end position="1099"/>
    </location>
</feature>
<evidence type="ECO:0000256" key="4">
    <source>
        <dbReference type="ARBA" id="ARBA00022889"/>
    </source>
</evidence>
<dbReference type="Gene3D" id="1.25.10.10">
    <property type="entry name" value="Leucine-rich Repeat Variant"/>
    <property type="match status" value="2"/>
</dbReference>
<feature type="domain" description="Fibronectin type-III" evidence="8">
    <location>
        <begin position="19"/>
        <end position="115"/>
    </location>
</feature>
<feature type="repeat" description="ARM" evidence="6">
    <location>
        <begin position="437"/>
        <end position="470"/>
    </location>
</feature>
<dbReference type="SUPFAM" id="SSF48371">
    <property type="entry name" value="ARM repeat"/>
    <property type="match status" value="2"/>
</dbReference>
<dbReference type="Proteomes" id="UP000008281">
    <property type="component" value="Unassembled WGS sequence"/>
</dbReference>
<dbReference type="InterPro" id="IPR013783">
    <property type="entry name" value="Ig-like_fold"/>
</dbReference>
<reference evidence="9" key="1">
    <citation type="submission" date="2007-07" db="EMBL/GenBank/DDBJ databases">
        <title>PCAP assembly of the Caenorhabditis remanei genome.</title>
        <authorList>
            <consortium name="The Caenorhabditis remanei Sequencing Consortium"/>
            <person name="Wilson R.K."/>
        </authorList>
    </citation>
    <scope>NUCLEOTIDE SEQUENCE [LARGE SCALE GENOMIC DNA]</scope>
    <source>
        <strain evidence="9">PB4641</strain>
    </source>
</reference>
<keyword evidence="3" id="KW-0677">Repeat</keyword>
<dbReference type="InParanoid" id="E3N616"/>
<dbReference type="Pfam" id="PF00514">
    <property type="entry name" value="Arm"/>
    <property type="match status" value="6"/>
</dbReference>
<feature type="compositionally biased region" description="Polar residues" evidence="7">
    <location>
        <begin position="875"/>
        <end position="885"/>
    </location>
</feature>
<feature type="region of interest" description="Disordered" evidence="7">
    <location>
        <begin position="98"/>
        <end position="138"/>
    </location>
</feature>
<dbReference type="SMART" id="SM00060">
    <property type="entry name" value="FN3"/>
    <property type="match status" value="3"/>
</dbReference>
<feature type="region of interest" description="Disordered" evidence="7">
    <location>
        <begin position="1210"/>
        <end position="1245"/>
    </location>
</feature>
<evidence type="ECO:0000313" key="10">
    <source>
        <dbReference type="Proteomes" id="UP000008281"/>
    </source>
</evidence>
<dbReference type="SUPFAM" id="SSF49265">
    <property type="entry name" value="Fibronectin type III"/>
    <property type="match status" value="2"/>
</dbReference>
<feature type="region of interest" description="Disordered" evidence="7">
    <location>
        <begin position="1430"/>
        <end position="1519"/>
    </location>
</feature>
<dbReference type="Pfam" id="PF00041">
    <property type="entry name" value="fn3"/>
    <property type="match status" value="3"/>
</dbReference>
<dbReference type="PROSITE" id="PS50176">
    <property type="entry name" value="ARM_REPEAT"/>
    <property type="match status" value="6"/>
</dbReference>
<feature type="compositionally biased region" description="Basic and acidic residues" evidence="7">
    <location>
        <begin position="886"/>
        <end position="896"/>
    </location>
</feature>
<keyword evidence="5" id="KW-0965">Cell junction</keyword>
<feature type="region of interest" description="Disordered" evidence="7">
    <location>
        <begin position="367"/>
        <end position="389"/>
    </location>
</feature>
<dbReference type="Gene3D" id="2.60.40.10">
    <property type="entry name" value="Immunoglobulins"/>
    <property type="match status" value="3"/>
</dbReference>
<evidence type="ECO:0000313" key="9">
    <source>
        <dbReference type="EMBL" id="EFO87392.1"/>
    </source>
</evidence>
<dbReference type="eggNOG" id="KOG1048">
    <property type="taxonomic scope" value="Eukaryota"/>
</dbReference>
<dbReference type="CDD" id="cd00063">
    <property type="entry name" value="FN3"/>
    <property type="match status" value="3"/>
</dbReference>
<sequence length="1519" mass="168501">MQRWYLAMDSRIAAGAPLAPGRPSVIAVDGQGVLLEWTAPVADVHSSPPQGYQVEYRVYGSRDWMIANEQLVQDTMFTVESLRPNGVYEFRVRGKNQDGLGHPSLSSGGVAIRPAAPQRNVPTRKVSESVNPPGQPSMVEAGDDWVKLEWAPSAENAGYIVEYREVGDPTWHTANYDPIVQNGIQVEGLRRNSTYEFCVISVIDAVSSHPSETSDVINLRPQGRASSLRVVPEMTEAPEFLDIDGDKITICWLPAHSQLPVMGYDVEFRDLQQDDRWYKVNDQPVFACKMTVGDLILDHDYQFRVLAHNASGCSQPSPPSQFVHIEPSTNRLSSHTLDSPNLGHNDIVKYVEANRFGAVPLLQEEMVRESPPLPERDDSPPPLRRANNNVQWRDPSLKEVIEYLSSQDKDKQLNASGYLQHLTYSDNLIKEETRELGGIPKLIALLRSDTPRIQKNACACLKNLSYGKENDANKLAVMEGDGVRLLAEVLRTTHDASVKEEATAALWNLSSADMLKPVILESATEILSQQVLAPIFTQNGSGTAVDPSRHFGSTLFKNSTGILRNVSAASQTARRRLRDVPNLIEALVHFLTHSIQRTQVDTPTVENAVCLLRNLSYRIQEVVDPNYDPAAAHINSKNMKHAASPKPKKKEKEKKKDKDSKKNPKNIATGPSVLWQPHVVKLYLKLLQDSSNIETLEASAGAIQNLAACQFPPSAEVRAAVRVEKGLPVLVELIRLPEDFVVCAVATALRNLAIDPRNRELIGKYALREFLDKLPEAGSPRRSTMSDQTIGAVLGILFEIVRSSAAYTKDVHELKGTDKLRALSRSYPTYSHRVCKYASQVLYVMWQHKELHDGFKRSGLKEADFYSGTARRGDSSTLARPISSQGRERPSMHNLDETLSSGGGYGTMDHRHPPNSNRPASATSQTIQRRYDQVPSGPVYASVNKQSPRGNVDDSWNDTNDNEKVQWRDPSLKEVIEYLSSQDKDKQLNASGYLQHLTYSDNLIKEETRELGGIPKLIALLRSDTPRIQKNACACLKNLSYGKENDANKLAVMEGDGVRLLAEVLRTTHDASVKEEATAALWNLSSADMLKPVILESATEILSQQVLAPIFTQNGSGTAVDPSRHFGSTLFKNSTGILRNVSAASQTARRRLRDVPNLIEALVHFLTYSIQRNQVDTPTVENAVCLLRNLSYRIQEVVDPNYDPAAAHINSKNMKHAASPKPKKKEKEKKKDKDSKKNPKNIATGPSVLWQPHVVKLYLKLLQDSSNIETLEASAGAIQNLAACQFPPSAEVRAAVRVEKGLPVLVELIRLPEDFVVCAVATALRNLAIDPRNRELIGKYALREFLDKLPEAGSPRCSTVSDQTIGAVLGILFEIVRSTDKLRALSRSYPTYSHRVCKYASQVLYVMWQHKELHDGFKRSGLKEADFYSGTARRGDSSTLARPISSQGRERPSMHNLDETLSSGGGYGTMDHRHPPNSNRPASATSQTIQRRYDQVPSGPIYASVNKQSPRGNVDDSWV</sequence>
<dbReference type="GO" id="GO:0005886">
    <property type="term" value="C:plasma membrane"/>
    <property type="evidence" value="ECO:0007669"/>
    <property type="project" value="TreeGrafter"/>
</dbReference>
<dbReference type="GO" id="GO:0005912">
    <property type="term" value="C:adherens junction"/>
    <property type="evidence" value="ECO:0007669"/>
    <property type="project" value="TreeGrafter"/>
</dbReference>
<evidence type="ECO:0000256" key="6">
    <source>
        <dbReference type="PROSITE-ProRule" id="PRU00259"/>
    </source>
</evidence>
<feature type="compositionally biased region" description="Basic and acidic residues" evidence="7">
    <location>
        <begin position="1448"/>
        <end position="1458"/>
    </location>
</feature>
<accession>E3N616</accession>
<evidence type="ECO:0000256" key="2">
    <source>
        <dbReference type="ARBA" id="ARBA00005462"/>
    </source>
</evidence>
<dbReference type="OrthoDB" id="3245100at2759"/>
<feature type="repeat" description="ARM" evidence="6">
    <location>
        <begin position="725"/>
        <end position="762"/>
    </location>
</feature>
<dbReference type="GO" id="GO:0005737">
    <property type="term" value="C:cytoplasm"/>
    <property type="evidence" value="ECO:0007669"/>
    <property type="project" value="TreeGrafter"/>
</dbReference>
<evidence type="ECO:0000256" key="1">
    <source>
        <dbReference type="ARBA" id="ARBA00004282"/>
    </source>
</evidence>
<evidence type="ECO:0000256" key="5">
    <source>
        <dbReference type="ARBA" id="ARBA00022949"/>
    </source>
</evidence>
<dbReference type="PROSITE" id="PS50853">
    <property type="entry name" value="FN3"/>
    <property type="match status" value="3"/>
</dbReference>
<gene>
    <name evidence="9" type="ORF">CRE_30374</name>
</gene>
<dbReference type="PANTHER" id="PTHR10372">
    <property type="entry name" value="PLAKOPHILLIN-RELATED"/>
    <property type="match status" value="1"/>
</dbReference>
<dbReference type="FunFam" id="2.60.40.10:FF:000504">
    <property type="entry name" value="Bent, isoform J"/>
    <property type="match status" value="1"/>
</dbReference>
<feature type="region of interest" description="Disordered" evidence="7">
    <location>
        <begin position="635"/>
        <end position="670"/>
    </location>
</feature>
<dbReference type="FunCoup" id="E3N616">
    <property type="interactions" value="75"/>
</dbReference>
<keyword evidence="10" id="KW-1185">Reference proteome</keyword>
<dbReference type="GO" id="GO:0032956">
    <property type="term" value="P:regulation of actin cytoskeleton organization"/>
    <property type="evidence" value="ECO:0007669"/>
    <property type="project" value="UniProtKB-ARBA"/>
</dbReference>
<organism evidence="10">
    <name type="scientific">Caenorhabditis remanei</name>
    <name type="common">Caenorhabditis vulgaris</name>
    <dbReference type="NCBI Taxonomy" id="31234"/>
    <lineage>
        <taxon>Eukaryota</taxon>
        <taxon>Metazoa</taxon>
        <taxon>Ecdysozoa</taxon>
        <taxon>Nematoda</taxon>
        <taxon>Chromadorea</taxon>
        <taxon>Rhabditida</taxon>
        <taxon>Rhabditina</taxon>
        <taxon>Rhabditomorpha</taxon>
        <taxon>Rhabditoidea</taxon>
        <taxon>Rhabditidae</taxon>
        <taxon>Peloderinae</taxon>
        <taxon>Caenorhabditis</taxon>
    </lineage>
</organism>
<evidence type="ECO:0000256" key="3">
    <source>
        <dbReference type="ARBA" id="ARBA00022737"/>
    </source>
</evidence>
<feature type="compositionally biased region" description="Polar residues" evidence="7">
    <location>
        <begin position="914"/>
        <end position="928"/>
    </location>
</feature>
<dbReference type="PANTHER" id="PTHR10372:SF27">
    <property type="entry name" value="ADHERENS JUNCTION PROTEIN P120"/>
    <property type="match status" value="1"/>
</dbReference>
<name>E3N616_CAERE</name>
<evidence type="ECO:0000259" key="8">
    <source>
        <dbReference type="PROSITE" id="PS50853"/>
    </source>
</evidence>
<dbReference type="InterPro" id="IPR003961">
    <property type="entry name" value="FN3_dom"/>
</dbReference>
<feature type="repeat" description="ARM" evidence="6">
    <location>
        <begin position="481"/>
        <end position="524"/>
    </location>
</feature>
<dbReference type="EMBL" id="DS268535">
    <property type="protein sequence ID" value="EFO87392.1"/>
    <property type="molecule type" value="Genomic_DNA"/>
</dbReference>
<dbReference type="GO" id="GO:0005634">
    <property type="term" value="C:nucleus"/>
    <property type="evidence" value="ECO:0007669"/>
    <property type="project" value="TreeGrafter"/>
</dbReference>
<feature type="region of interest" description="Disordered" evidence="7">
    <location>
        <begin position="868"/>
        <end position="963"/>
    </location>
</feature>
<feature type="compositionally biased region" description="Polar residues" evidence="7">
    <location>
        <begin position="1437"/>
        <end position="1447"/>
    </location>
</feature>
<keyword evidence="4" id="KW-0130">Cell adhesion</keyword>
<proteinExistence type="inferred from homology"/>
<dbReference type="InterPro" id="IPR028435">
    <property type="entry name" value="Plakophilin/d_Catenin"/>
</dbReference>
<dbReference type="FunFam" id="1.25.10.10:FF:000458">
    <property type="entry name" value="Juxtamembrane domain-associated catenin"/>
    <property type="match status" value="1"/>
</dbReference>
<dbReference type="InterPro" id="IPR011989">
    <property type="entry name" value="ARM-like"/>
</dbReference>
<feature type="repeat" description="ARM" evidence="6">
    <location>
        <begin position="1012"/>
        <end position="1045"/>
    </location>
</feature>
<dbReference type="InterPro" id="IPR000225">
    <property type="entry name" value="Armadillo"/>
</dbReference>
<protein>
    <recommendedName>
        <fullName evidence="8">Fibronectin type-III domain-containing protein</fullName>
    </recommendedName>
</protein>
<feature type="compositionally biased region" description="Polar residues" evidence="7">
    <location>
        <begin position="1476"/>
        <end position="1490"/>
    </location>
</feature>
<feature type="domain" description="Fibronectin type-III" evidence="8">
    <location>
        <begin position="132"/>
        <end position="222"/>
    </location>
</feature>
<dbReference type="STRING" id="31234.E3N616"/>
<comment type="similarity">
    <text evidence="2">Belongs to the beta-catenin family.</text>
</comment>
<dbReference type="GO" id="GO:0098609">
    <property type="term" value="P:cell-cell adhesion"/>
    <property type="evidence" value="ECO:0007669"/>
    <property type="project" value="InterPro"/>
</dbReference>
<dbReference type="HOGENOM" id="CLU_247843_0_0_1"/>
<dbReference type="SMART" id="SM00185">
    <property type="entry name" value="ARM"/>
    <property type="match status" value="9"/>
</dbReference>
<dbReference type="InterPro" id="IPR036116">
    <property type="entry name" value="FN3_sf"/>
</dbReference>
<feature type="repeat" description="ARM" evidence="6">
    <location>
        <begin position="1300"/>
        <end position="1337"/>
    </location>
</feature>
<feature type="domain" description="Fibronectin type-III" evidence="8">
    <location>
        <begin position="234"/>
        <end position="328"/>
    </location>
</feature>